<comment type="similarity">
    <text evidence="1 9">Belongs to the guanylate kinase family.</text>
</comment>
<keyword evidence="5 9" id="KW-0547">Nucleotide-binding</keyword>
<evidence type="ECO:0000256" key="5">
    <source>
        <dbReference type="ARBA" id="ARBA00022741"/>
    </source>
</evidence>
<dbReference type="InterPro" id="IPR017665">
    <property type="entry name" value="Guanylate_kinase"/>
</dbReference>
<dbReference type="InterPro" id="IPR008144">
    <property type="entry name" value="Guanylate_kin-like_dom"/>
</dbReference>
<dbReference type="PANTHER" id="PTHR23117:SF13">
    <property type="entry name" value="GUANYLATE KINASE"/>
    <property type="match status" value="1"/>
</dbReference>
<dbReference type="FunFam" id="3.30.63.10:FF:000002">
    <property type="entry name" value="Guanylate kinase 1"/>
    <property type="match status" value="1"/>
</dbReference>
<dbReference type="InterPro" id="IPR008145">
    <property type="entry name" value="GK/Ca_channel_bsu"/>
</dbReference>
<comment type="caution">
    <text evidence="11">The sequence shown here is derived from an EMBL/GenBank/DDBJ whole genome shotgun (WGS) entry which is preliminary data.</text>
</comment>
<evidence type="ECO:0000256" key="7">
    <source>
        <dbReference type="ARBA" id="ARBA00022840"/>
    </source>
</evidence>
<dbReference type="AlphaFoldDB" id="A0A916PI56"/>
<dbReference type="HAMAP" id="MF_00328">
    <property type="entry name" value="Guanylate_kinase"/>
    <property type="match status" value="1"/>
</dbReference>
<keyword evidence="6 9" id="KW-0418">Kinase</keyword>
<keyword evidence="7 9" id="KW-0067">ATP-binding</keyword>
<dbReference type="NCBIfam" id="TIGR03263">
    <property type="entry name" value="guanyl_kin"/>
    <property type="match status" value="1"/>
</dbReference>
<dbReference type="CDD" id="cd00071">
    <property type="entry name" value="GMPK"/>
    <property type="match status" value="1"/>
</dbReference>
<protein>
    <recommendedName>
        <fullName evidence="3 9">Guanylate kinase</fullName>
        <ecNumber evidence="2 9">2.7.4.8</ecNumber>
    </recommendedName>
    <alternativeName>
        <fullName evidence="8 9">GMP kinase</fullName>
    </alternativeName>
</protein>
<evidence type="ECO:0000256" key="9">
    <source>
        <dbReference type="HAMAP-Rule" id="MF_00328"/>
    </source>
</evidence>
<keyword evidence="4 9" id="KW-0808">Transferase</keyword>
<keyword evidence="9" id="KW-0963">Cytoplasm</keyword>
<evidence type="ECO:0000256" key="4">
    <source>
        <dbReference type="ARBA" id="ARBA00022679"/>
    </source>
</evidence>
<dbReference type="Proteomes" id="UP000243105">
    <property type="component" value="Unassembled WGS sequence"/>
</dbReference>
<comment type="subcellular location">
    <subcellularLocation>
        <location evidence="9">Cytoplasm</location>
    </subcellularLocation>
</comment>
<dbReference type="PROSITE" id="PS50052">
    <property type="entry name" value="GUANYLATE_KINASE_2"/>
    <property type="match status" value="1"/>
</dbReference>
<dbReference type="EC" id="2.7.4.8" evidence="2 9"/>
<evidence type="ECO:0000256" key="8">
    <source>
        <dbReference type="ARBA" id="ARBA00030128"/>
    </source>
</evidence>
<evidence type="ECO:0000256" key="2">
    <source>
        <dbReference type="ARBA" id="ARBA00012961"/>
    </source>
</evidence>
<comment type="catalytic activity">
    <reaction evidence="9">
        <text>GMP + ATP = GDP + ADP</text>
        <dbReference type="Rhea" id="RHEA:20780"/>
        <dbReference type="ChEBI" id="CHEBI:30616"/>
        <dbReference type="ChEBI" id="CHEBI:58115"/>
        <dbReference type="ChEBI" id="CHEBI:58189"/>
        <dbReference type="ChEBI" id="CHEBI:456216"/>
        <dbReference type="EC" id="2.7.4.8"/>
    </reaction>
</comment>
<reference evidence="11 12" key="1">
    <citation type="submission" date="2015-11" db="EMBL/GenBank/DDBJ databases">
        <authorList>
            <person name="Varghese N."/>
        </authorList>
    </citation>
    <scope>NUCLEOTIDE SEQUENCE [LARGE SCALE GENOMIC DNA]</scope>
    <source>
        <strain evidence="11 12">JGI-25</strain>
    </source>
</reference>
<proteinExistence type="inferred from homology"/>
<name>A0A916PI56_KRYT1</name>
<comment type="function">
    <text evidence="9">Essential for recycling GMP and indirectly, cGMP.</text>
</comment>
<organism evidence="11 12">
    <name type="scientific">Kryptobacter tengchongensis</name>
    <dbReference type="NCBI Taxonomy" id="1643429"/>
    <lineage>
        <taxon>Bacteria</taxon>
        <taxon>Pseudomonadati</taxon>
        <taxon>Candidatus Kryptoniota</taxon>
        <taxon>Candidatus Kryptobacter</taxon>
    </lineage>
</organism>
<dbReference type="SUPFAM" id="SSF52540">
    <property type="entry name" value="P-loop containing nucleoside triphosphate hydrolases"/>
    <property type="match status" value="1"/>
</dbReference>
<sequence>MVRGRLIVVSAPSGSGKTTIAKKIIEKFPFIKFSVSATTRPKRDGEVDGRDYFFVTREEFEKKIQNGELLEWEEIYGNYYGTLKSVVEDALKNGDVLLFDVDVNGAISIKRKFPDDSVLIFIKPPNMETLKERLRRRRTESEEQLKKRFERVPMELEKAIYFDYIFVNDKLEDTVKSVERAIFNEIEKWKAIQKHEY</sequence>
<dbReference type="GO" id="GO:0005524">
    <property type="term" value="F:ATP binding"/>
    <property type="evidence" value="ECO:0007669"/>
    <property type="project" value="UniProtKB-UniRule"/>
</dbReference>
<dbReference type="GO" id="GO:0004385">
    <property type="term" value="F:GMP kinase activity"/>
    <property type="evidence" value="ECO:0007669"/>
    <property type="project" value="UniProtKB-UniRule"/>
</dbReference>
<dbReference type="RefSeq" id="WP_072263778.1">
    <property type="nucleotide sequence ID" value="NZ_CZVV01000033.1"/>
</dbReference>
<dbReference type="GO" id="GO:0005829">
    <property type="term" value="C:cytosol"/>
    <property type="evidence" value="ECO:0007669"/>
    <property type="project" value="TreeGrafter"/>
</dbReference>
<dbReference type="Gene3D" id="3.30.63.10">
    <property type="entry name" value="Guanylate Kinase phosphate binding domain"/>
    <property type="match status" value="1"/>
</dbReference>
<feature type="binding site" evidence="9">
    <location>
        <begin position="11"/>
        <end position="18"/>
    </location>
    <ligand>
        <name>ATP</name>
        <dbReference type="ChEBI" id="CHEBI:30616"/>
    </ligand>
</feature>
<dbReference type="SMART" id="SM00072">
    <property type="entry name" value="GuKc"/>
    <property type="match status" value="1"/>
</dbReference>
<dbReference type="PROSITE" id="PS00856">
    <property type="entry name" value="GUANYLATE_KINASE_1"/>
    <property type="match status" value="1"/>
</dbReference>
<dbReference type="InterPro" id="IPR027417">
    <property type="entry name" value="P-loop_NTPase"/>
</dbReference>
<evidence type="ECO:0000256" key="1">
    <source>
        <dbReference type="ARBA" id="ARBA00005790"/>
    </source>
</evidence>
<evidence type="ECO:0000313" key="11">
    <source>
        <dbReference type="EMBL" id="CUT00084.1"/>
    </source>
</evidence>
<dbReference type="EMBL" id="CZVV01000033">
    <property type="protein sequence ID" value="CUT00084.1"/>
    <property type="molecule type" value="Genomic_DNA"/>
</dbReference>
<evidence type="ECO:0000256" key="6">
    <source>
        <dbReference type="ARBA" id="ARBA00022777"/>
    </source>
</evidence>
<evidence type="ECO:0000259" key="10">
    <source>
        <dbReference type="PROSITE" id="PS50052"/>
    </source>
</evidence>
<evidence type="ECO:0000313" key="12">
    <source>
        <dbReference type="Proteomes" id="UP000243105"/>
    </source>
</evidence>
<feature type="domain" description="Guanylate kinase-like" evidence="10">
    <location>
        <begin position="4"/>
        <end position="183"/>
    </location>
</feature>
<gene>
    <name evidence="9" type="primary">gmk</name>
    <name evidence="11" type="ORF">JGI25_00683</name>
</gene>
<dbReference type="Gene3D" id="3.40.50.300">
    <property type="entry name" value="P-loop containing nucleotide triphosphate hydrolases"/>
    <property type="match status" value="1"/>
</dbReference>
<accession>A0A916PI56</accession>
<dbReference type="InterPro" id="IPR020590">
    <property type="entry name" value="Guanylate_kinase_CS"/>
</dbReference>
<evidence type="ECO:0000256" key="3">
    <source>
        <dbReference type="ARBA" id="ARBA00016296"/>
    </source>
</evidence>
<dbReference type="PANTHER" id="PTHR23117">
    <property type="entry name" value="GUANYLATE KINASE-RELATED"/>
    <property type="match status" value="1"/>
</dbReference>
<dbReference type="Pfam" id="PF00625">
    <property type="entry name" value="Guanylate_kin"/>
    <property type="match status" value="1"/>
</dbReference>